<dbReference type="Proteomes" id="UP000008827">
    <property type="component" value="Chromosome 18"/>
</dbReference>
<sequence length="136" mass="16120">MHKYFTFKTNVVDRRGIAEVLMKLLGMAILFHLLGNPRTAPKYISMIFGCMLRKSLHNLLYPSPPMRTIDQVTITCIYNNHVQFPTFFRRLCSISIKLVVCFNFNPFLSIFFLIIYLNFEIHSWCSRFLFLFHCIL</sequence>
<dbReference type="Gramene" id="KRG99847">
    <property type="protein sequence ID" value="KRG99847"/>
    <property type="gene ID" value="GLYMA_18G174800"/>
</dbReference>
<reference evidence="3" key="2">
    <citation type="submission" date="2018-02" db="UniProtKB">
        <authorList>
            <consortium name="EnsemblPlants"/>
        </authorList>
    </citation>
    <scope>IDENTIFICATION</scope>
    <source>
        <strain evidence="3">Williams 82</strain>
    </source>
</reference>
<dbReference type="PaxDb" id="3847-GLYMA18G38361.1"/>
<reference evidence="2" key="3">
    <citation type="submission" date="2018-07" db="EMBL/GenBank/DDBJ databases">
        <title>WGS assembly of Glycine max.</title>
        <authorList>
            <person name="Schmutz J."/>
            <person name="Cannon S."/>
            <person name="Schlueter J."/>
            <person name="Ma J."/>
            <person name="Mitros T."/>
            <person name="Nelson W."/>
            <person name="Hyten D."/>
            <person name="Song Q."/>
            <person name="Thelen J."/>
            <person name="Cheng J."/>
            <person name="Xu D."/>
            <person name="Hellsten U."/>
            <person name="May G."/>
            <person name="Yu Y."/>
            <person name="Sakurai T."/>
            <person name="Umezawa T."/>
            <person name="Bhattacharyya M."/>
            <person name="Sandhu D."/>
            <person name="Valliyodan B."/>
            <person name="Lindquist E."/>
            <person name="Peto M."/>
            <person name="Grant D."/>
            <person name="Shu S."/>
            <person name="Goodstein D."/>
            <person name="Barry K."/>
            <person name="Futrell-Griggs M."/>
            <person name="Abernathy B."/>
            <person name="Du J."/>
            <person name="Tian Z."/>
            <person name="Zhu L."/>
            <person name="Gill N."/>
            <person name="Joshi T."/>
            <person name="Libault M."/>
            <person name="Sethuraman A."/>
            <person name="Zhang X."/>
            <person name="Shinozaki K."/>
            <person name="Nguyen H."/>
            <person name="Wing R."/>
            <person name="Cregan P."/>
            <person name="Specht J."/>
            <person name="Grimwood J."/>
            <person name="Rokhsar D."/>
            <person name="Stacey G."/>
            <person name="Shoemaker R."/>
            <person name="Jackson S."/>
        </authorList>
    </citation>
    <scope>NUCLEOTIDE SEQUENCE</scope>
    <source>
        <tissue evidence="2">Callus</tissue>
    </source>
</reference>
<evidence type="ECO:0000313" key="3">
    <source>
        <dbReference type="EnsemblPlants" id="KRG99847"/>
    </source>
</evidence>
<organism evidence="3">
    <name type="scientific">Glycine max</name>
    <name type="common">Soybean</name>
    <name type="synonym">Glycine hispida</name>
    <dbReference type="NCBI Taxonomy" id="3847"/>
    <lineage>
        <taxon>Eukaryota</taxon>
        <taxon>Viridiplantae</taxon>
        <taxon>Streptophyta</taxon>
        <taxon>Embryophyta</taxon>
        <taxon>Tracheophyta</taxon>
        <taxon>Spermatophyta</taxon>
        <taxon>Magnoliopsida</taxon>
        <taxon>eudicotyledons</taxon>
        <taxon>Gunneridae</taxon>
        <taxon>Pentapetalae</taxon>
        <taxon>rosids</taxon>
        <taxon>fabids</taxon>
        <taxon>Fabales</taxon>
        <taxon>Fabaceae</taxon>
        <taxon>Papilionoideae</taxon>
        <taxon>50 kb inversion clade</taxon>
        <taxon>NPAAA clade</taxon>
        <taxon>indigoferoid/millettioid clade</taxon>
        <taxon>Phaseoleae</taxon>
        <taxon>Glycine</taxon>
        <taxon>Glycine subgen. Soja</taxon>
    </lineage>
</organism>
<accession>K7MSY8</accession>
<keyword evidence="4" id="KW-1185">Reference proteome</keyword>
<dbReference type="AlphaFoldDB" id="K7MSY8"/>
<name>K7MSY8_SOYBN</name>
<reference evidence="2 3" key="1">
    <citation type="journal article" date="2010" name="Nature">
        <title>Genome sequence of the palaeopolyploid soybean.</title>
        <authorList>
            <person name="Schmutz J."/>
            <person name="Cannon S.B."/>
            <person name="Schlueter J."/>
            <person name="Ma J."/>
            <person name="Mitros T."/>
            <person name="Nelson W."/>
            <person name="Hyten D.L."/>
            <person name="Song Q."/>
            <person name="Thelen J.J."/>
            <person name="Cheng J."/>
            <person name="Xu D."/>
            <person name="Hellsten U."/>
            <person name="May G.D."/>
            <person name="Yu Y."/>
            <person name="Sakurai T."/>
            <person name="Umezawa T."/>
            <person name="Bhattacharyya M.K."/>
            <person name="Sandhu D."/>
            <person name="Valliyodan B."/>
            <person name="Lindquist E."/>
            <person name="Peto M."/>
            <person name="Grant D."/>
            <person name="Shu S."/>
            <person name="Goodstein D."/>
            <person name="Barry K."/>
            <person name="Futrell-Griggs M."/>
            <person name="Abernathy B."/>
            <person name="Du J."/>
            <person name="Tian Z."/>
            <person name="Zhu L."/>
            <person name="Gill N."/>
            <person name="Joshi T."/>
            <person name="Libault M."/>
            <person name="Sethuraman A."/>
            <person name="Zhang X.-C."/>
            <person name="Shinozaki K."/>
            <person name="Nguyen H.T."/>
            <person name="Wing R.A."/>
            <person name="Cregan P."/>
            <person name="Specht J."/>
            <person name="Grimwood J."/>
            <person name="Rokhsar D."/>
            <person name="Stacey G."/>
            <person name="Shoemaker R.C."/>
            <person name="Jackson S.A."/>
        </authorList>
    </citation>
    <scope>NUCLEOTIDE SEQUENCE [LARGE SCALE GENOMIC DNA]</scope>
    <source>
        <strain evidence="3">cv. Williams 82</strain>
        <tissue evidence="2">Callus</tissue>
    </source>
</reference>
<evidence type="ECO:0000313" key="2">
    <source>
        <dbReference type="EMBL" id="KRG99847.1"/>
    </source>
</evidence>
<dbReference type="EMBL" id="CM000851">
    <property type="protein sequence ID" value="KRG99847.1"/>
    <property type="molecule type" value="Genomic_DNA"/>
</dbReference>
<evidence type="ECO:0000313" key="4">
    <source>
        <dbReference type="Proteomes" id="UP000008827"/>
    </source>
</evidence>
<feature type="transmembrane region" description="Helical" evidence="1">
    <location>
        <begin position="98"/>
        <end position="119"/>
    </location>
</feature>
<protein>
    <submittedName>
        <fullName evidence="2 3">Uncharacterized protein</fullName>
    </submittedName>
</protein>
<keyword evidence="1" id="KW-1133">Transmembrane helix</keyword>
<gene>
    <name evidence="2" type="ORF">GLYMA_18G174800</name>
</gene>
<proteinExistence type="predicted"/>
<keyword evidence="1" id="KW-0472">Membrane</keyword>
<keyword evidence="1" id="KW-0812">Transmembrane</keyword>
<dbReference type="HOGENOM" id="CLU_1879136_0_0_1"/>
<dbReference type="EnsemblPlants" id="KRG99847">
    <property type="protein sequence ID" value="KRG99847"/>
    <property type="gene ID" value="GLYMA_18G174800"/>
</dbReference>
<evidence type="ECO:0000256" key="1">
    <source>
        <dbReference type="SAM" id="Phobius"/>
    </source>
</evidence>
<dbReference type="InParanoid" id="K7MSY8"/>